<gene>
    <name evidence="3" type="ORF">N7458_004651</name>
</gene>
<dbReference type="PANTHER" id="PTHR13947">
    <property type="entry name" value="GNAT FAMILY N-ACETYLTRANSFERASE"/>
    <property type="match status" value="1"/>
</dbReference>
<dbReference type="RefSeq" id="XP_056766651.1">
    <property type="nucleotide sequence ID" value="XM_056908033.1"/>
</dbReference>
<keyword evidence="1" id="KW-0808">Transferase</keyword>
<dbReference type="PROSITE" id="PS51186">
    <property type="entry name" value="GNAT"/>
    <property type="match status" value="1"/>
</dbReference>
<evidence type="ECO:0000313" key="4">
    <source>
        <dbReference type="Proteomes" id="UP001213681"/>
    </source>
</evidence>
<evidence type="ECO:0000256" key="1">
    <source>
        <dbReference type="ARBA" id="ARBA00022679"/>
    </source>
</evidence>
<dbReference type="Pfam" id="PF00583">
    <property type="entry name" value="Acetyltransf_1"/>
    <property type="match status" value="1"/>
</dbReference>
<dbReference type="Proteomes" id="UP001213681">
    <property type="component" value="Unassembled WGS sequence"/>
</dbReference>
<name>A0AAD6C8B5_9EURO</name>
<dbReference type="InterPro" id="IPR016181">
    <property type="entry name" value="Acyl_CoA_acyltransferase"/>
</dbReference>
<keyword evidence="4" id="KW-1185">Reference proteome</keyword>
<feature type="domain" description="N-acetyltransferase" evidence="2">
    <location>
        <begin position="25"/>
        <end position="171"/>
    </location>
</feature>
<dbReference type="GeneID" id="81598276"/>
<sequence>MSPADQTSGREFVLRTHRPGDIGWIIHRHGVLYDQEYGWGVQFEALVASIAAEFINQYDAQSERCWIAEKDGNPLGCIMLVKDRSSPNTAKLRLLLVEPSARGLGVARALVRQCRTFAEEVGYERIVLWTNQVLTPARRLYTSEGYRCVQEEEHETFGINLVGESWELDLKASTT</sequence>
<evidence type="ECO:0000313" key="3">
    <source>
        <dbReference type="EMBL" id="KAJ5453695.1"/>
    </source>
</evidence>
<accession>A0AAD6C8B5</accession>
<dbReference type="InterPro" id="IPR050769">
    <property type="entry name" value="NAT_camello-type"/>
</dbReference>
<dbReference type="SUPFAM" id="SSF55729">
    <property type="entry name" value="Acyl-CoA N-acyltransferases (Nat)"/>
    <property type="match status" value="1"/>
</dbReference>
<dbReference type="Gene3D" id="3.40.630.30">
    <property type="match status" value="1"/>
</dbReference>
<dbReference type="GO" id="GO:0008080">
    <property type="term" value="F:N-acetyltransferase activity"/>
    <property type="evidence" value="ECO:0007669"/>
    <property type="project" value="InterPro"/>
</dbReference>
<dbReference type="PANTHER" id="PTHR13947:SF37">
    <property type="entry name" value="LD18367P"/>
    <property type="match status" value="1"/>
</dbReference>
<proteinExistence type="predicted"/>
<reference evidence="3" key="2">
    <citation type="journal article" date="2023" name="IMA Fungus">
        <title>Comparative genomic study of the Penicillium genus elucidates a diverse pangenome and 15 lateral gene transfer events.</title>
        <authorList>
            <person name="Petersen C."/>
            <person name="Sorensen T."/>
            <person name="Nielsen M.R."/>
            <person name="Sondergaard T.E."/>
            <person name="Sorensen J.L."/>
            <person name="Fitzpatrick D.A."/>
            <person name="Frisvad J.C."/>
            <person name="Nielsen K.L."/>
        </authorList>
    </citation>
    <scope>NUCLEOTIDE SEQUENCE</scope>
    <source>
        <strain evidence="3">IBT 16125</strain>
    </source>
</reference>
<organism evidence="3 4">
    <name type="scientific">Penicillium daleae</name>
    <dbReference type="NCBI Taxonomy" id="63821"/>
    <lineage>
        <taxon>Eukaryota</taxon>
        <taxon>Fungi</taxon>
        <taxon>Dikarya</taxon>
        <taxon>Ascomycota</taxon>
        <taxon>Pezizomycotina</taxon>
        <taxon>Eurotiomycetes</taxon>
        <taxon>Eurotiomycetidae</taxon>
        <taxon>Eurotiales</taxon>
        <taxon>Aspergillaceae</taxon>
        <taxon>Penicillium</taxon>
    </lineage>
</organism>
<dbReference type="CDD" id="cd04301">
    <property type="entry name" value="NAT_SF"/>
    <property type="match status" value="1"/>
</dbReference>
<dbReference type="EMBL" id="JAPVEA010000005">
    <property type="protein sequence ID" value="KAJ5453695.1"/>
    <property type="molecule type" value="Genomic_DNA"/>
</dbReference>
<dbReference type="AlphaFoldDB" id="A0AAD6C8B5"/>
<evidence type="ECO:0000259" key="2">
    <source>
        <dbReference type="PROSITE" id="PS51186"/>
    </source>
</evidence>
<reference evidence="3" key="1">
    <citation type="submission" date="2022-12" db="EMBL/GenBank/DDBJ databases">
        <authorList>
            <person name="Petersen C."/>
        </authorList>
    </citation>
    <scope>NUCLEOTIDE SEQUENCE</scope>
    <source>
        <strain evidence="3">IBT 16125</strain>
    </source>
</reference>
<protein>
    <submittedName>
        <fullName evidence="3">Acetyltransferase</fullName>
    </submittedName>
</protein>
<comment type="caution">
    <text evidence="3">The sequence shown here is derived from an EMBL/GenBank/DDBJ whole genome shotgun (WGS) entry which is preliminary data.</text>
</comment>
<dbReference type="InterPro" id="IPR000182">
    <property type="entry name" value="GNAT_dom"/>
</dbReference>